<dbReference type="GO" id="GO:0008168">
    <property type="term" value="F:methyltransferase activity"/>
    <property type="evidence" value="ECO:0007669"/>
    <property type="project" value="UniProtKB-KW"/>
</dbReference>
<keyword evidence="1 5" id="KW-0489">Methyltransferase</keyword>
<protein>
    <submittedName>
        <fullName evidence="5">S-adenosyl-L-methionine-dependent methyltransferase</fullName>
    </submittedName>
</protein>
<dbReference type="PANTHER" id="PTHR13370">
    <property type="entry name" value="RNA METHYLASE-RELATED"/>
    <property type="match status" value="1"/>
</dbReference>
<dbReference type="Proteomes" id="UP000664859">
    <property type="component" value="Unassembled WGS sequence"/>
</dbReference>
<comment type="caution">
    <text evidence="5">The sequence shown here is derived from an EMBL/GenBank/DDBJ whole genome shotgun (WGS) entry which is preliminary data.</text>
</comment>
<keyword evidence="6" id="KW-1185">Reference proteome</keyword>
<dbReference type="EMBL" id="JAFCMP010000412">
    <property type="protein sequence ID" value="KAG5180086.1"/>
    <property type="molecule type" value="Genomic_DNA"/>
</dbReference>
<evidence type="ECO:0000256" key="2">
    <source>
        <dbReference type="ARBA" id="ARBA00022679"/>
    </source>
</evidence>
<dbReference type="PANTHER" id="PTHR13370:SF3">
    <property type="entry name" value="TRNA (GUANINE(10)-N2)-METHYLTRANSFERASE HOMOLOG"/>
    <property type="match status" value="1"/>
</dbReference>
<dbReference type="InterPro" id="IPR002052">
    <property type="entry name" value="DNA_methylase_N6_adenine_CS"/>
</dbReference>
<dbReference type="InterPro" id="IPR000241">
    <property type="entry name" value="RlmKL-like_Mtase"/>
</dbReference>
<keyword evidence="3" id="KW-0732">Signal</keyword>
<accession>A0A836CDL2</accession>
<dbReference type="SUPFAM" id="SSF53335">
    <property type="entry name" value="S-adenosyl-L-methionine-dependent methyltransferases"/>
    <property type="match status" value="1"/>
</dbReference>
<dbReference type="GO" id="GO:0005737">
    <property type="term" value="C:cytoplasm"/>
    <property type="evidence" value="ECO:0007669"/>
    <property type="project" value="TreeGrafter"/>
</dbReference>
<evidence type="ECO:0000256" key="1">
    <source>
        <dbReference type="ARBA" id="ARBA00022603"/>
    </source>
</evidence>
<proteinExistence type="predicted"/>
<dbReference type="PIRSF" id="PIRSF017259">
    <property type="entry name" value="tRNA_mtfrase_TRM11"/>
    <property type="match status" value="1"/>
</dbReference>
<evidence type="ECO:0000313" key="6">
    <source>
        <dbReference type="Proteomes" id="UP000664859"/>
    </source>
</evidence>
<evidence type="ECO:0000313" key="5">
    <source>
        <dbReference type="EMBL" id="KAG5180086.1"/>
    </source>
</evidence>
<feature type="domain" description="Ribosomal RNA large subunit methyltransferase K/L-like methyltransferase" evidence="4">
    <location>
        <begin position="240"/>
        <end position="362"/>
    </location>
</feature>
<gene>
    <name evidence="5" type="ORF">JKP88DRAFT_349673</name>
</gene>
<dbReference type="InterPro" id="IPR029063">
    <property type="entry name" value="SAM-dependent_MTases_sf"/>
</dbReference>
<dbReference type="Gene3D" id="3.40.50.150">
    <property type="entry name" value="Vaccinia Virus protein VP39"/>
    <property type="match status" value="1"/>
</dbReference>
<evidence type="ECO:0000256" key="3">
    <source>
        <dbReference type="SAM" id="SignalP"/>
    </source>
</evidence>
<name>A0A836CDL2_9STRA</name>
<feature type="signal peptide" evidence="3">
    <location>
        <begin position="1"/>
        <end position="21"/>
    </location>
</feature>
<dbReference type="GO" id="GO:0003676">
    <property type="term" value="F:nucleic acid binding"/>
    <property type="evidence" value="ECO:0007669"/>
    <property type="project" value="InterPro"/>
</dbReference>
<dbReference type="GO" id="GO:0043527">
    <property type="term" value="C:tRNA methyltransferase complex"/>
    <property type="evidence" value="ECO:0007669"/>
    <property type="project" value="UniProtKB-ARBA"/>
</dbReference>
<reference evidence="5" key="1">
    <citation type="submission" date="2021-02" db="EMBL/GenBank/DDBJ databases">
        <title>First Annotated Genome of the Yellow-green Alga Tribonema minus.</title>
        <authorList>
            <person name="Mahan K.M."/>
        </authorList>
    </citation>
    <scope>NUCLEOTIDE SEQUENCE</scope>
    <source>
        <strain evidence="5">UTEX B ZZ1240</strain>
    </source>
</reference>
<dbReference type="PROSITE" id="PS00092">
    <property type="entry name" value="N6_MTASE"/>
    <property type="match status" value="1"/>
</dbReference>
<keyword evidence="2 5" id="KW-0808">Transferase</keyword>
<sequence length="490" mass="50677">MRRKATAIAMLLGYCRAAVKALCLPAARPYSMLVHWRHGKAGGHDWFPSEMRQAELLSVAETLGLDGRAITFTNAQRGGGADAEAVEALQFVHGLPDPDAATAVAARCVCVRALHHVWAHGQDYADCGARASTAIAADDDRVARMGDGSWCARVRHFGAGGGGKYGRAMRSPPHREEHAVLAHFAPLLTRVPGPISLSAPAHTLYVMSGDFDVGEGAAAGALLTRQLGAGFDFNPYALDRRAFLSTTTMDHEVSFVMANHAQVRAGDAVLDPFAGSGGLLLAAAALGAGVTVGIETDARLRYHQLAANFEQARVVPLTALVHGDMASAEAQAAALRANGGAPFDAVLTDPPYGKRANEARALTPQAAGLDAITALLRLSAASGVLRVGGRVVCFAPTTADCGDVAPHLPSHAALRLESAARQPLSSALARWLLTYVKERDAASGEDVLPPPAIALTAREEGGAPALGLVRGLADRVPAAAAAAVAPVSAG</sequence>
<dbReference type="OrthoDB" id="296065at2759"/>
<dbReference type="Pfam" id="PF01170">
    <property type="entry name" value="UPF0020"/>
    <property type="match status" value="1"/>
</dbReference>
<organism evidence="5 6">
    <name type="scientific">Tribonema minus</name>
    <dbReference type="NCBI Taxonomy" id="303371"/>
    <lineage>
        <taxon>Eukaryota</taxon>
        <taxon>Sar</taxon>
        <taxon>Stramenopiles</taxon>
        <taxon>Ochrophyta</taxon>
        <taxon>PX clade</taxon>
        <taxon>Xanthophyceae</taxon>
        <taxon>Tribonematales</taxon>
        <taxon>Tribonemataceae</taxon>
        <taxon>Tribonema</taxon>
    </lineage>
</organism>
<evidence type="ECO:0000259" key="4">
    <source>
        <dbReference type="Pfam" id="PF01170"/>
    </source>
</evidence>
<dbReference type="GO" id="GO:0032259">
    <property type="term" value="P:methylation"/>
    <property type="evidence" value="ECO:0007669"/>
    <property type="project" value="UniProtKB-KW"/>
</dbReference>
<dbReference type="PRINTS" id="PR00507">
    <property type="entry name" value="N12N6MTFRASE"/>
</dbReference>
<feature type="chain" id="PRO_5032991157" evidence="3">
    <location>
        <begin position="22"/>
        <end position="490"/>
    </location>
</feature>
<dbReference type="AlphaFoldDB" id="A0A836CDL2"/>